<dbReference type="InterPro" id="IPR001401">
    <property type="entry name" value="Dynamin_GTPase"/>
</dbReference>
<reference evidence="5 7" key="1">
    <citation type="journal article" date="2020" name="Stud. Mycol.">
        <title>101 Dothideomycetes genomes: a test case for predicting lifestyles and emergence of pathogens.</title>
        <authorList>
            <person name="Haridas S."/>
            <person name="Albert R."/>
            <person name="Binder M."/>
            <person name="Bloem J."/>
            <person name="Labutti K."/>
            <person name="Salamov A."/>
            <person name="Andreopoulos B."/>
            <person name="Baker S."/>
            <person name="Barry K."/>
            <person name="Bills G."/>
            <person name="Bluhm B."/>
            <person name="Cannon C."/>
            <person name="Castanera R."/>
            <person name="Culley D."/>
            <person name="Daum C."/>
            <person name="Ezra D."/>
            <person name="Gonzalez J."/>
            <person name="Henrissat B."/>
            <person name="Kuo A."/>
            <person name="Liang C."/>
            <person name="Lipzen A."/>
            <person name="Lutzoni F."/>
            <person name="Magnuson J."/>
            <person name="Mondo S."/>
            <person name="Nolan M."/>
            <person name="Ohm R."/>
            <person name="Pangilinan J."/>
            <person name="Park H.-J."/>
            <person name="Ramirez L."/>
            <person name="Alfaro M."/>
            <person name="Sun H."/>
            <person name="Tritt A."/>
            <person name="Yoshinaga Y."/>
            <person name="Zwiers L.-H."/>
            <person name="Turgeon B."/>
            <person name="Goodwin S."/>
            <person name="Spatafora J."/>
            <person name="Crous P."/>
            <person name="Grigoriev I."/>
        </authorList>
    </citation>
    <scope>NUCLEOTIDE SEQUENCE</scope>
    <source>
        <strain evidence="5 7">CBS 304.34</strain>
    </source>
</reference>
<evidence type="ECO:0000259" key="3">
    <source>
        <dbReference type="PROSITE" id="PS51388"/>
    </source>
</evidence>
<dbReference type="InterPro" id="IPR020850">
    <property type="entry name" value="GED_dom"/>
</dbReference>
<dbReference type="InterPro" id="IPR045063">
    <property type="entry name" value="Dynamin_N"/>
</dbReference>
<evidence type="ECO:0000256" key="2">
    <source>
        <dbReference type="ARBA" id="ARBA00023134"/>
    </source>
</evidence>
<name>A0A6A6YEP3_9PEZI</name>
<dbReference type="OrthoDB" id="415706at2759"/>
<dbReference type="PROSITE" id="PS51388">
    <property type="entry name" value="GED"/>
    <property type="match status" value="1"/>
</dbReference>
<feature type="domain" description="GED" evidence="3">
    <location>
        <begin position="625"/>
        <end position="712"/>
    </location>
</feature>
<evidence type="ECO:0000313" key="5">
    <source>
        <dbReference type="EMBL" id="KAF2806327.1"/>
    </source>
</evidence>
<feature type="domain" description="Dynamin-type G" evidence="4">
    <location>
        <begin position="33"/>
        <end position="323"/>
    </location>
</feature>
<dbReference type="Pfam" id="PF01031">
    <property type="entry name" value="Dynamin_M"/>
    <property type="match status" value="1"/>
</dbReference>
<dbReference type="GO" id="GO:0005739">
    <property type="term" value="C:mitochondrion"/>
    <property type="evidence" value="ECO:0007669"/>
    <property type="project" value="TreeGrafter"/>
</dbReference>
<evidence type="ECO:0000313" key="6">
    <source>
        <dbReference type="Proteomes" id="UP000504636"/>
    </source>
</evidence>
<dbReference type="InterPro" id="IPR022812">
    <property type="entry name" value="Dynamin"/>
</dbReference>
<reference evidence="7" key="2">
    <citation type="submission" date="2020-04" db="EMBL/GenBank/DDBJ databases">
        <authorList>
            <consortium name="NCBI Genome Project"/>
        </authorList>
    </citation>
    <scope>NUCLEOTIDE SEQUENCE</scope>
    <source>
        <strain evidence="7">CBS 304.34</strain>
    </source>
</reference>
<organism evidence="5">
    <name type="scientific">Mytilinidion resinicola</name>
    <dbReference type="NCBI Taxonomy" id="574789"/>
    <lineage>
        <taxon>Eukaryota</taxon>
        <taxon>Fungi</taxon>
        <taxon>Dikarya</taxon>
        <taxon>Ascomycota</taxon>
        <taxon>Pezizomycotina</taxon>
        <taxon>Dothideomycetes</taxon>
        <taxon>Pleosporomycetidae</taxon>
        <taxon>Mytilinidiales</taxon>
        <taxon>Mytilinidiaceae</taxon>
        <taxon>Mytilinidion</taxon>
    </lineage>
</organism>
<dbReference type="FunFam" id="3.40.50.300:FF:001425">
    <property type="entry name" value="Dynamin GTPase, putative"/>
    <property type="match status" value="1"/>
</dbReference>
<dbReference type="Pfam" id="PF00350">
    <property type="entry name" value="Dynamin_N"/>
    <property type="match status" value="1"/>
</dbReference>
<dbReference type="SUPFAM" id="SSF52540">
    <property type="entry name" value="P-loop containing nucleoside triphosphate hydrolases"/>
    <property type="match status" value="1"/>
</dbReference>
<dbReference type="SMART" id="SM00053">
    <property type="entry name" value="DYNc"/>
    <property type="match status" value="1"/>
</dbReference>
<dbReference type="GO" id="GO:0016559">
    <property type="term" value="P:peroxisome fission"/>
    <property type="evidence" value="ECO:0007669"/>
    <property type="project" value="TreeGrafter"/>
</dbReference>
<dbReference type="GO" id="GO:0008017">
    <property type="term" value="F:microtubule binding"/>
    <property type="evidence" value="ECO:0007669"/>
    <property type="project" value="TreeGrafter"/>
</dbReference>
<dbReference type="InterPro" id="IPR030381">
    <property type="entry name" value="G_DYNAMIN_dom"/>
</dbReference>
<gene>
    <name evidence="5 7" type="ORF">BDZ99DRAFT_538543</name>
</gene>
<dbReference type="GO" id="GO:0048312">
    <property type="term" value="P:intracellular distribution of mitochondria"/>
    <property type="evidence" value="ECO:0007669"/>
    <property type="project" value="TreeGrafter"/>
</dbReference>
<dbReference type="Proteomes" id="UP000504636">
    <property type="component" value="Unplaced"/>
</dbReference>
<evidence type="ECO:0000259" key="4">
    <source>
        <dbReference type="PROSITE" id="PS51718"/>
    </source>
</evidence>
<sequence length="712" mass="79598">MSESAQTTSSHGLVSSTLLEKIDKLFACNAGDYVDLPQLVVVGDQSSGKSSVLEGITGLPFPRDIGLCTRFATHITFRRSTETKITVSIIPAKDSAPDRQERLRAWSTHSLQSLDAASFRDIMEQVTIAMGIGAETESVRRTFSEDVLRLEVSGPTQEHFSVIDVPGIFKRTTQGMTTKEDIALVDQMVHGYMSNPRSVMLIVVPCNVDIATQEILERAEDLDPDGIRTLGVLTKPDLIDQGGEGAVVDLLEGRKHHLLLGWHLLRNPGQSDLNSSRCRHTIEKEFFSKVAPWNHLDKGKVGVRTLRIRLQAILEDHIRREFPKVRSEISQKLKKAERTLRELGPKRQTQGEQFQYVVGIAIRFQSLVSSALQSGSGRAEIFEENILLRLATQAINRGEVFAKAIATHGHALRFQSEIASLTDRLSTLGMDSAYSPLDVRTVKDHPDIEDLIHVNTSVPPPSDDDILEWIDKLYRDSRGFELGTFDANILGVTLKEQAANWRDLALGYVSDVIALVHGFVVDVIQRIAPSRRVSEGIKSLLLDDLTEMYRRAVNHTELLLEIELDGTPATYNHYFNDNLQKRNRRHERLRAGLEPKSITDCKHGTVVRLDDIVQSHPLSNARHTTLDIHDIMCAYYKVARKRFVDAVRMQVADHMLVAGKKTPLALFSATFVASMDHGVLEDIAGEEMQTKSERIRLEKEISLLGEAKKIIG</sequence>
<accession>A0A6A6YEP3</accession>
<dbReference type="Gene3D" id="1.20.120.1240">
    <property type="entry name" value="Dynamin, middle domain"/>
    <property type="match status" value="1"/>
</dbReference>
<dbReference type="GO" id="GO:0006897">
    <property type="term" value="P:endocytosis"/>
    <property type="evidence" value="ECO:0007669"/>
    <property type="project" value="TreeGrafter"/>
</dbReference>
<dbReference type="PRINTS" id="PR00195">
    <property type="entry name" value="DYNAMIN"/>
</dbReference>
<dbReference type="CDD" id="cd08771">
    <property type="entry name" value="DLP_1"/>
    <property type="match status" value="1"/>
</dbReference>
<keyword evidence="1" id="KW-0547">Nucleotide-binding</keyword>
<keyword evidence="2" id="KW-0342">GTP-binding</keyword>
<dbReference type="GO" id="GO:0003924">
    <property type="term" value="F:GTPase activity"/>
    <property type="evidence" value="ECO:0007669"/>
    <property type="project" value="InterPro"/>
</dbReference>
<proteinExistence type="predicted"/>
<dbReference type="GO" id="GO:0016020">
    <property type="term" value="C:membrane"/>
    <property type="evidence" value="ECO:0007669"/>
    <property type="project" value="TreeGrafter"/>
</dbReference>
<dbReference type="RefSeq" id="XP_033573291.1">
    <property type="nucleotide sequence ID" value="XM_033726643.1"/>
</dbReference>
<dbReference type="EMBL" id="MU003707">
    <property type="protein sequence ID" value="KAF2806327.1"/>
    <property type="molecule type" value="Genomic_DNA"/>
</dbReference>
<dbReference type="InterPro" id="IPR000375">
    <property type="entry name" value="Dynamin_stalk"/>
</dbReference>
<protein>
    <submittedName>
        <fullName evidence="5 7">Vacuolar sorting protein VPS1, dynamin</fullName>
    </submittedName>
</protein>
<dbReference type="Gene3D" id="3.40.50.300">
    <property type="entry name" value="P-loop containing nucleotide triphosphate hydrolases"/>
    <property type="match status" value="1"/>
</dbReference>
<dbReference type="PANTHER" id="PTHR11566">
    <property type="entry name" value="DYNAMIN"/>
    <property type="match status" value="1"/>
</dbReference>
<dbReference type="InterPro" id="IPR027417">
    <property type="entry name" value="P-loop_NTPase"/>
</dbReference>
<dbReference type="GO" id="GO:0000266">
    <property type="term" value="P:mitochondrial fission"/>
    <property type="evidence" value="ECO:0007669"/>
    <property type="project" value="TreeGrafter"/>
</dbReference>
<dbReference type="GO" id="GO:0005525">
    <property type="term" value="F:GTP binding"/>
    <property type="evidence" value="ECO:0007669"/>
    <property type="project" value="InterPro"/>
</dbReference>
<reference evidence="7" key="3">
    <citation type="submission" date="2025-04" db="UniProtKB">
        <authorList>
            <consortium name="RefSeq"/>
        </authorList>
    </citation>
    <scope>IDENTIFICATION</scope>
    <source>
        <strain evidence="7">CBS 304.34</strain>
    </source>
</reference>
<dbReference type="AlphaFoldDB" id="A0A6A6YEP3"/>
<dbReference type="GO" id="GO:0005874">
    <property type="term" value="C:microtubule"/>
    <property type="evidence" value="ECO:0007669"/>
    <property type="project" value="TreeGrafter"/>
</dbReference>
<evidence type="ECO:0000313" key="7">
    <source>
        <dbReference type="RefSeq" id="XP_033573291.1"/>
    </source>
</evidence>
<dbReference type="GeneID" id="54467536"/>
<evidence type="ECO:0000256" key="1">
    <source>
        <dbReference type="ARBA" id="ARBA00022741"/>
    </source>
</evidence>
<keyword evidence="6" id="KW-1185">Reference proteome</keyword>
<dbReference type="PROSITE" id="PS51718">
    <property type="entry name" value="G_DYNAMIN_2"/>
    <property type="match status" value="1"/>
</dbReference>
<dbReference type="PANTHER" id="PTHR11566:SF215">
    <property type="entry name" value="DYNAMIN GTPASE"/>
    <property type="match status" value="1"/>
</dbReference>